<dbReference type="PANTHER" id="PTHR23514">
    <property type="entry name" value="BYPASS OF STOP CODON PROTEIN 6"/>
    <property type="match status" value="1"/>
</dbReference>
<dbReference type="InterPro" id="IPR036259">
    <property type="entry name" value="MFS_trans_sf"/>
</dbReference>
<dbReference type="InterPro" id="IPR051788">
    <property type="entry name" value="MFS_Transporter"/>
</dbReference>
<comment type="subcellular location">
    <subcellularLocation>
        <location evidence="1">Membrane</location>
        <topology evidence="1">Multi-pass membrane protein</topology>
    </subcellularLocation>
</comment>
<dbReference type="GO" id="GO:0016020">
    <property type="term" value="C:membrane"/>
    <property type="evidence" value="ECO:0007669"/>
    <property type="project" value="UniProtKB-SubCell"/>
</dbReference>
<accession>A0A5N7CF34</accession>
<dbReference type="OrthoDB" id="413079at2759"/>
<keyword evidence="4" id="KW-0472">Membrane</keyword>
<dbReference type="PANTHER" id="PTHR23514:SF6">
    <property type="entry name" value="MAJOR FACILITATOR SUPERFAMILY (MFS) PROFILE DOMAIN-CONTAINING PROTEIN"/>
    <property type="match status" value="1"/>
</dbReference>
<dbReference type="Proteomes" id="UP000326877">
    <property type="component" value="Unassembled WGS sequence"/>
</dbReference>
<keyword evidence="2" id="KW-0812">Transmembrane</keyword>
<name>A0A5N7CF34_PETAA</name>
<evidence type="ECO:0008006" key="6">
    <source>
        <dbReference type="Google" id="ProtNLM"/>
    </source>
</evidence>
<evidence type="ECO:0000256" key="4">
    <source>
        <dbReference type="ARBA" id="ARBA00023136"/>
    </source>
</evidence>
<dbReference type="AlphaFoldDB" id="A0A5N7CF34"/>
<keyword evidence="3" id="KW-1133">Transmembrane helix</keyword>
<evidence type="ECO:0000256" key="2">
    <source>
        <dbReference type="ARBA" id="ARBA00022692"/>
    </source>
</evidence>
<sequence>MAAGFHFPILFYRSFISTSAFGALPQVECSPPIGFAHASSDVGIKRTGDCAAQFQPSKSITGINTPLTSIGVEPEASPSKTKWRLLSACRTRLGGGMNDSAPGALIPYIEENYSTGYAVVPLSFSFFLLGFGLELQLALNNVFCANLANATTALGFLHGSYEISGIMGPLIAPALAFHGDRWSFYYALTMALAQNASHQEHERGVSNQKHSLKQAVKTRTTLLGALFIFAYQGAEFYRGGDPSRVGYMSAGLWAGITLGRFVLSRLTHMIEEKLSIVTRLIPNVIGDVVAVALVGLLLGPVYPCATTVFSKLLPRSIQVSSLNFIVH</sequence>
<dbReference type="Gene3D" id="1.20.1250.20">
    <property type="entry name" value="MFS general substrate transporter like domains"/>
    <property type="match status" value="1"/>
</dbReference>
<evidence type="ECO:0000256" key="3">
    <source>
        <dbReference type="ARBA" id="ARBA00022989"/>
    </source>
</evidence>
<dbReference type="SUPFAM" id="SSF103473">
    <property type="entry name" value="MFS general substrate transporter"/>
    <property type="match status" value="1"/>
</dbReference>
<evidence type="ECO:0000256" key="1">
    <source>
        <dbReference type="ARBA" id="ARBA00004141"/>
    </source>
</evidence>
<dbReference type="EMBL" id="ML735234">
    <property type="protein sequence ID" value="KAE8392761.1"/>
    <property type="molecule type" value="Genomic_DNA"/>
</dbReference>
<reference evidence="5" key="1">
    <citation type="submission" date="2019-04" db="EMBL/GenBank/DDBJ databases">
        <title>Friends and foes A comparative genomics studyof 23 Aspergillus species from section Flavi.</title>
        <authorList>
            <consortium name="DOE Joint Genome Institute"/>
            <person name="Kjaerbolling I."/>
            <person name="Vesth T."/>
            <person name="Frisvad J.C."/>
            <person name="Nybo J.L."/>
            <person name="Theobald S."/>
            <person name="Kildgaard S."/>
            <person name="Isbrandt T."/>
            <person name="Kuo A."/>
            <person name="Sato A."/>
            <person name="Lyhne E.K."/>
            <person name="Kogle M.E."/>
            <person name="Wiebenga A."/>
            <person name="Kun R.S."/>
            <person name="Lubbers R.J."/>
            <person name="Makela M.R."/>
            <person name="Barry K."/>
            <person name="Chovatia M."/>
            <person name="Clum A."/>
            <person name="Daum C."/>
            <person name="Haridas S."/>
            <person name="He G."/>
            <person name="LaButti K."/>
            <person name="Lipzen A."/>
            <person name="Mondo S."/>
            <person name="Riley R."/>
            <person name="Salamov A."/>
            <person name="Simmons B.A."/>
            <person name="Magnuson J.K."/>
            <person name="Henrissat B."/>
            <person name="Mortensen U.H."/>
            <person name="Larsen T.O."/>
            <person name="Devries R.P."/>
            <person name="Grigoriev I.V."/>
            <person name="Machida M."/>
            <person name="Baker S.E."/>
            <person name="Andersen M.R."/>
        </authorList>
    </citation>
    <scope>NUCLEOTIDE SEQUENCE [LARGE SCALE GENOMIC DNA]</scope>
    <source>
        <strain evidence="5">IBT 14317</strain>
    </source>
</reference>
<proteinExistence type="predicted"/>
<organism evidence="5">
    <name type="scientific">Petromyces alliaceus</name>
    <name type="common">Aspergillus alliaceus</name>
    <dbReference type="NCBI Taxonomy" id="209559"/>
    <lineage>
        <taxon>Eukaryota</taxon>
        <taxon>Fungi</taxon>
        <taxon>Dikarya</taxon>
        <taxon>Ascomycota</taxon>
        <taxon>Pezizomycotina</taxon>
        <taxon>Eurotiomycetes</taxon>
        <taxon>Eurotiomycetidae</taxon>
        <taxon>Eurotiales</taxon>
        <taxon>Aspergillaceae</taxon>
        <taxon>Aspergillus</taxon>
        <taxon>Aspergillus subgen. Circumdati</taxon>
    </lineage>
</organism>
<gene>
    <name evidence="5" type="ORF">BDV23DRAFT_170655</name>
</gene>
<protein>
    <recommendedName>
        <fullName evidence="6">Major facilitator superfamily domain-containing protein</fullName>
    </recommendedName>
</protein>
<evidence type="ECO:0000313" key="5">
    <source>
        <dbReference type="EMBL" id="KAE8392761.1"/>
    </source>
</evidence>